<dbReference type="FunFam" id="3.90.226.10:FF:000048">
    <property type="entry name" value="3,2-trans-enoyl-CoA isomerase"/>
    <property type="match status" value="1"/>
</dbReference>
<evidence type="ECO:0000313" key="6">
    <source>
        <dbReference type="EMBL" id="CDI52463.1"/>
    </source>
</evidence>
<dbReference type="GO" id="GO:0004165">
    <property type="term" value="F:delta(3)-delta(2)-enoyl-CoA isomerase activity"/>
    <property type="evidence" value="ECO:0007669"/>
    <property type="project" value="UniProtKB-ARBA"/>
</dbReference>
<dbReference type="InterPro" id="IPR051053">
    <property type="entry name" value="ECH/Chromodomain_protein"/>
</dbReference>
<dbReference type="Pfam" id="PF00378">
    <property type="entry name" value="ECH_1"/>
    <property type="match status" value="1"/>
</dbReference>
<evidence type="ECO:0000256" key="1">
    <source>
        <dbReference type="ARBA" id="ARBA00004275"/>
    </source>
</evidence>
<accession>A0A077R160</accession>
<dbReference type="PANTHER" id="PTHR43684:SF1">
    <property type="entry name" value="ENOYL-COA DELTA ISOMERASE 2"/>
    <property type="match status" value="1"/>
</dbReference>
<comment type="subcellular location">
    <subcellularLocation>
        <location evidence="1">Peroxisome</location>
    </subcellularLocation>
</comment>
<dbReference type="GO" id="GO:0005782">
    <property type="term" value="C:peroxisomal matrix"/>
    <property type="evidence" value="ECO:0007669"/>
    <property type="project" value="TreeGrafter"/>
</dbReference>
<dbReference type="AlphaFoldDB" id="A0A077R160"/>
<evidence type="ECO:0000256" key="4">
    <source>
        <dbReference type="ARBA" id="ARBA00023140"/>
    </source>
</evidence>
<evidence type="ECO:0000256" key="5">
    <source>
        <dbReference type="ARBA" id="ARBA00023235"/>
    </source>
</evidence>
<dbReference type="PANTHER" id="PTHR43684">
    <property type="match status" value="1"/>
</dbReference>
<dbReference type="SUPFAM" id="SSF52096">
    <property type="entry name" value="ClpP/crotonase"/>
    <property type="match status" value="1"/>
</dbReference>
<dbReference type="InterPro" id="IPR029045">
    <property type="entry name" value="ClpP/crotonase-like_dom_sf"/>
</dbReference>
<comment type="similarity">
    <text evidence="3">Belongs to the enoyl-CoA hydratase/isomerase family.</text>
</comment>
<keyword evidence="4" id="KW-0576">Peroxisome</keyword>
<dbReference type="GO" id="GO:0006635">
    <property type="term" value="P:fatty acid beta-oxidation"/>
    <property type="evidence" value="ECO:0007669"/>
    <property type="project" value="TreeGrafter"/>
</dbReference>
<dbReference type="InterPro" id="IPR001753">
    <property type="entry name" value="Enoyl-CoA_hydra/iso"/>
</dbReference>
<dbReference type="Gene3D" id="3.90.226.10">
    <property type="entry name" value="2-enoyl-CoA Hydratase, Chain A, domain 1"/>
    <property type="match status" value="1"/>
</dbReference>
<keyword evidence="5 6" id="KW-0413">Isomerase</keyword>
<dbReference type="EMBL" id="HG529542">
    <property type="protein sequence ID" value="CDI52463.1"/>
    <property type="molecule type" value="Genomic_DNA"/>
</dbReference>
<dbReference type="CDD" id="cd06558">
    <property type="entry name" value="crotonase-like"/>
    <property type="match status" value="1"/>
</dbReference>
<protein>
    <submittedName>
        <fullName evidence="6">Related to ECI1-delta3-cis-delta2-trans-enoyl-CoA isomerase</fullName>
    </submittedName>
</protein>
<proteinExistence type="inferred from homology"/>
<comment type="pathway">
    <text evidence="2">Lipid metabolism; fatty acid beta-oxidation.</text>
</comment>
<name>A0A077R160_9BASI</name>
<sequence length="318" mass="34610">MSSATFASQPPVRPDSAPVALSFPPNCDNRVAVITLNAPEKLNALGWSDYKSITRCLEWIAQQPDLLVTILTGKGRYFSAGANVKDPTRTLPEHIQKADPNTEVGKDVIADFYAGRASAGQGKLALALRNHPKIMIAALNGPAVGLSAALISHCDLVYAYDDFFFFTPFMSLSLVAEGLTSVTFIQRMGLGRASEALLEGRKMTAQELKDSGFITRLHAKPAGFDFKDKLATPPIFDEVLAHVREKFLPPTASPFSLLYTKKLLNDAAYAYSGVDAVNQAELRFGRPFFQQRGAEHVFASGAPQRKFEHIAGGGRHKL</sequence>
<organism evidence="6">
    <name type="scientific">Melanopsichium pennsylvanicum 4</name>
    <dbReference type="NCBI Taxonomy" id="1398559"/>
    <lineage>
        <taxon>Eukaryota</taxon>
        <taxon>Fungi</taxon>
        <taxon>Dikarya</taxon>
        <taxon>Basidiomycota</taxon>
        <taxon>Ustilaginomycotina</taxon>
        <taxon>Ustilaginomycetes</taxon>
        <taxon>Ustilaginales</taxon>
        <taxon>Ustilaginaceae</taxon>
        <taxon>Melanopsichium</taxon>
    </lineage>
</organism>
<evidence type="ECO:0000256" key="2">
    <source>
        <dbReference type="ARBA" id="ARBA00005005"/>
    </source>
</evidence>
<evidence type="ECO:0000256" key="3">
    <source>
        <dbReference type="ARBA" id="ARBA00005254"/>
    </source>
</evidence>
<reference evidence="6" key="1">
    <citation type="journal article" date="2014" name="Genome Biol. Evol.">
        <title>Gene Loss Rather Than Gene Gain Is Associated with a Host Jump from Monocots to Dicots in the Smut Fungus Melanopsichium pennsylvanicum.</title>
        <authorList>
            <person name="Sharma R."/>
            <person name="Mishra B."/>
            <person name="Runge F."/>
            <person name="Thines M."/>
        </authorList>
    </citation>
    <scope>NUCLEOTIDE SEQUENCE</scope>
    <source>
        <strain evidence="6">4</strain>
    </source>
</reference>